<accession>A0ABQ5K9E0</accession>
<evidence type="ECO:0000313" key="2">
    <source>
        <dbReference type="Proteomes" id="UP001057375"/>
    </source>
</evidence>
<gene>
    <name evidence="1" type="ORF">ADUPG1_005124</name>
</gene>
<dbReference type="Proteomes" id="UP001057375">
    <property type="component" value="Unassembled WGS sequence"/>
</dbReference>
<protein>
    <submittedName>
        <fullName evidence="1">Uncharacterized protein</fullName>
    </submittedName>
</protein>
<sequence>TSVAVTEIDDSATSADCSAVSAASRVSEAMKGSLLELVDGLLDAIDQLANEWPGIEARDLSARLNRNPVGLLFNSTGPESKLLSGVRIGLRIADVARHGDGKVLGQSDLAQHHREQRAVDTLEMLDDFRADTVARQSE</sequence>
<reference evidence="1" key="1">
    <citation type="submission" date="2022-03" db="EMBL/GenBank/DDBJ databases">
        <title>Draft genome sequence of Aduncisulcus paluster, a free-living microaerophilic Fornicata.</title>
        <authorList>
            <person name="Yuyama I."/>
            <person name="Kume K."/>
            <person name="Tamura T."/>
            <person name="Inagaki Y."/>
            <person name="Hashimoto T."/>
        </authorList>
    </citation>
    <scope>NUCLEOTIDE SEQUENCE</scope>
    <source>
        <strain evidence="1">NY0171</strain>
    </source>
</reference>
<feature type="non-terminal residue" evidence="1">
    <location>
        <position position="1"/>
    </location>
</feature>
<proteinExistence type="predicted"/>
<keyword evidence="2" id="KW-1185">Reference proteome</keyword>
<dbReference type="EMBL" id="BQXS01008096">
    <property type="protein sequence ID" value="GKT29033.1"/>
    <property type="molecule type" value="Genomic_DNA"/>
</dbReference>
<name>A0ABQ5K9E0_9EUKA</name>
<feature type="non-terminal residue" evidence="1">
    <location>
        <position position="138"/>
    </location>
</feature>
<evidence type="ECO:0000313" key="1">
    <source>
        <dbReference type="EMBL" id="GKT29033.1"/>
    </source>
</evidence>
<comment type="caution">
    <text evidence="1">The sequence shown here is derived from an EMBL/GenBank/DDBJ whole genome shotgun (WGS) entry which is preliminary data.</text>
</comment>
<organism evidence="1 2">
    <name type="scientific">Aduncisulcus paluster</name>
    <dbReference type="NCBI Taxonomy" id="2918883"/>
    <lineage>
        <taxon>Eukaryota</taxon>
        <taxon>Metamonada</taxon>
        <taxon>Carpediemonas-like organisms</taxon>
        <taxon>Aduncisulcus</taxon>
    </lineage>
</organism>